<dbReference type="OrthoDB" id="350539at2157"/>
<dbReference type="AlphaFoldDB" id="A0A238WTK9"/>
<dbReference type="SUPFAM" id="SSF55945">
    <property type="entry name" value="TATA-box binding protein-like"/>
    <property type="match status" value="2"/>
</dbReference>
<gene>
    <name evidence="5" type="ORF">SAMN06264855_11018</name>
</gene>
<dbReference type="RefSeq" id="WP_089384976.1">
    <property type="nucleotide sequence ID" value="NZ_FZNQ01000010.1"/>
</dbReference>
<evidence type="ECO:0000256" key="1">
    <source>
        <dbReference type="ARBA" id="ARBA00005560"/>
    </source>
</evidence>
<keyword evidence="6" id="KW-1185">Reference proteome</keyword>
<evidence type="ECO:0000256" key="3">
    <source>
        <dbReference type="ARBA" id="ARBA00023125"/>
    </source>
</evidence>
<dbReference type="Proteomes" id="UP000198397">
    <property type="component" value="Unassembled WGS sequence"/>
</dbReference>
<reference evidence="5 6" key="1">
    <citation type="submission" date="2017-06" db="EMBL/GenBank/DDBJ databases">
        <authorList>
            <person name="Kim H.J."/>
            <person name="Triplett B.A."/>
        </authorList>
    </citation>
    <scope>NUCLEOTIDE SEQUENCE [LARGE SCALE GENOMIC DNA]</scope>
    <source>
        <strain evidence="5 6">DSM 8800</strain>
    </source>
</reference>
<accession>A0A238WTK9</accession>
<evidence type="ECO:0000313" key="6">
    <source>
        <dbReference type="Proteomes" id="UP000198397"/>
    </source>
</evidence>
<proteinExistence type="inferred from homology"/>
<dbReference type="Pfam" id="PF00352">
    <property type="entry name" value="TBP"/>
    <property type="match status" value="2"/>
</dbReference>
<evidence type="ECO:0000256" key="4">
    <source>
        <dbReference type="ARBA" id="ARBA00023163"/>
    </source>
</evidence>
<organism evidence="5 6">
    <name type="scientific">Halorubrum vacuolatum</name>
    <name type="common">Natronobacterium vacuolatum</name>
    <dbReference type="NCBI Taxonomy" id="63740"/>
    <lineage>
        <taxon>Archaea</taxon>
        <taxon>Methanobacteriati</taxon>
        <taxon>Methanobacteriota</taxon>
        <taxon>Stenosarchaea group</taxon>
        <taxon>Halobacteria</taxon>
        <taxon>Halobacteriales</taxon>
        <taxon>Haloferacaceae</taxon>
        <taxon>Halorubrum</taxon>
    </lineage>
</organism>
<dbReference type="PANTHER" id="PTHR10126">
    <property type="entry name" value="TATA-BOX BINDING PROTEIN"/>
    <property type="match status" value="1"/>
</dbReference>
<dbReference type="EMBL" id="FZNQ01000010">
    <property type="protein sequence ID" value="SNR49758.1"/>
    <property type="molecule type" value="Genomic_DNA"/>
</dbReference>
<comment type="similarity">
    <text evidence="1">Belongs to the TBP family.</text>
</comment>
<protein>
    <submittedName>
        <fullName evidence="5">TATA binding protein of transcription factor TFIID</fullName>
    </submittedName>
</protein>
<dbReference type="InterPro" id="IPR000814">
    <property type="entry name" value="TBP"/>
</dbReference>
<keyword evidence="2" id="KW-0677">Repeat</keyword>
<keyword evidence="4" id="KW-0804">Transcription</keyword>
<keyword evidence="3" id="KW-0238">DNA-binding</keyword>
<dbReference type="InterPro" id="IPR012295">
    <property type="entry name" value="TBP_dom_sf"/>
</dbReference>
<evidence type="ECO:0000256" key="2">
    <source>
        <dbReference type="ARBA" id="ARBA00022737"/>
    </source>
</evidence>
<dbReference type="GO" id="GO:0006352">
    <property type="term" value="P:DNA-templated transcription initiation"/>
    <property type="evidence" value="ECO:0007669"/>
    <property type="project" value="InterPro"/>
</dbReference>
<dbReference type="GO" id="GO:0003677">
    <property type="term" value="F:DNA binding"/>
    <property type="evidence" value="ECO:0007669"/>
    <property type="project" value="UniProtKB-KW"/>
</dbReference>
<dbReference type="PRINTS" id="PR00686">
    <property type="entry name" value="TIFACTORIID"/>
</dbReference>
<name>A0A238WTK9_HALVU</name>
<sequence>MVEIVNISAGGDIHREVDLEAVRDAVDLALVDYHDTVSRLLLRYEEDGPLFILFRTGKFILRGGDSYEGCYEARDTFYEILEDYGVIDSTEGIDFNIENVVCVGDLNQELDLSDLAVVLGLDYTEYEPEQFPGLIYRPPDCDPTMNIYGTGKLTITGSRTVEEAEDAMDRLRERITD</sequence>
<evidence type="ECO:0000313" key="5">
    <source>
        <dbReference type="EMBL" id="SNR49758.1"/>
    </source>
</evidence>
<dbReference type="Gene3D" id="3.30.310.10">
    <property type="entry name" value="TATA-Binding Protein"/>
    <property type="match status" value="2"/>
</dbReference>